<evidence type="ECO:0000313" key="2">
    <source>
        <dbReference type="EMBL" id="PHJ23354.1"/>
    </source>
</evidence>
<feature type="region of interest" description="Disordered" evidence="1">
    <location>
        <begin position="82"/>
        <end position="110"/>
    </location>
</feature>
<sequence length="663" mass="70761">MAKADGFPMLLPFQHLFTEASRGNVTRCSTACDSVQPPEQHAGPGERTSELPTSHNGLGQLRLKLSQFWSSFVHPGSPGLRCNPCSGQTSDVPSGDGQGPGTNQPRFSPGLATQIQGAASLSDFLAQSLKLEGGECVTKNQFLSAFSSLEADSSFLEDVFEHLQPSSSRTVRAEQEGHVGTETILCLLCSSTGAEVEATLQALAQLRMELEKIWAKTLGRLGSPHVFAALWARQCILAEIEAVLGENRQRHGISPTRATPEETYRVALNSFKHALAQAVAFKHSCTVEEAFTIGASAFAGLQGNPSADFSHLRRLSSEQLKSQDEAPENHPRGCSTLAKPSDGSGGGPQRSASRLLDGKPSLPGEHWEKGNVAARFNSRRGHQAENTANSGNASDVRRTAPGIHPVARSVRCKEIPNVTSGETGRPQDGTGDCPAGFVYRYTYADGRPVPPHVAEYLQYKMQPYNTTATTHDSSSKPRELGRRAAAGVAVGSSGEGRLATCAVLPRRQVSLSGSRQGAVVKTLTSPPRTDEASEEGGSKSAGLALPQLPENVSVPFESTDEYQAGHAAFRDNFTGARLTVSRVHLVGRSASTKESSDMTSAETRRSQEGTINCQADSAYHYTYADGRPVPPHVAGCLQYKVQPSNEAGTTHDRICEPRVAGPQ</sequence>
<dbReference type="VEuPathDB" id="ToxoDB:CSUI_002799"/>
<feature type="compositionally biased region" description="Polar residues" evidence="1">
    <location>
        <begin position="384"/>
        <end position="393"/>
    </location>
</feature>
<dbReference type="EMBL" id="MIGC01001175">
    <property type="protein sequence ID" value="PHJ23354.1"/>
    <property type="molecule type" value="Genomic_DNA"/>
</dbReference>
<feature type="compositionally biased region" description="Polar residues" evidence="1">
    <location>
        <begin position="589"/>
        <end position="601"/>
    </location>
</feature>
<feature type="region of interest" description="Disordered" evidence="1">
    <location>
        <begin position="30"/>
        <end position="56"/>
    </location>
</feature>
<comment type="caution">
    <text evidence="2">The sequence shown here is derived from an EMBL/GenBank/DDBJ whole genome shotgun (WGS) entry which is preliminary data.</text>
</comment>
<dbReference type="RefSeq" id="XP_067925030.1">
    <property type="nucleotide sequence ID" value="XM_068062998.1"/>
</dbReference>
<feature type="region of interest" description="Disordered" evidence="1">
    <location>
        <begin position="643"/>
        <end position="663"/>
    </location>
</feature>
<accession>A0A2C6L7N7</accession>
<protein>
    <submittedName>
        <fullName evidence="2">Uncharacterized protein</fullName>
    </submittedName>
</protein>
<evidence type="ECO:0000313" key="3">
    <source>
        <dbReference type="Proteomes" id="UP000221165"/>
    </source>
</evidence>
<organism evidence="2 3">
    <name type="scientific">Cystoisospora suis</name>
    <dbReference type="NCBI Taxonomy" id="483139"/>
    <lineage>
        <taxon>Eukaryota</taxon>
        <taxon>Sar</taxon>
        <taxon>Alveolata</taxon>
        <taxon>Apicomplexa</taxon>
        <taxon>Conoidasida</taxon>
        <taxon>Coccidia</taxon>
        <taxon>Eucoccidiorida</taxon>
        <taxon>Eimeriorina</taxon>
        <taxon>Sarcocystidae</taxon>
        <taxon>Cystoisospora</taxon>
    </lineage>
</organism>
<keyword evidence="3" id="KW-1185">Reference proteome</keyword>
<dbReference type="Proteomes" id="UP000221165">
    <property type="component" value="Unassembled WGS sequence"/>
</dbReference>
<feature type="compositionally biased region" description="Basic and acidic residues" evidence="1">
    <location>
        <begin position="321"/>
        <end position="331"/>
    </location>
</feature>
<dbReference type="GeneID" id="94426209"/>
<evidence type="ECO:0000256" key="1">
    <source>
        <dbReference type="SAM" id="MobiDB-lite"/>
    </source>
</evidence>
<feature type="region of interest" description="Disordered" evidence="1">
    <location>
        <begin position="316"/>
        <end position="399"/>
    </location>
</feature>
<feature type="compositionally biased region" description="Polar residues" evidence="1">
    <location>
        <begin position="101"/>
        <end position="110"/>
    </location>
</feature>
<proteinExistence type="predicted"/>
<dbReference type="AlphaFoldDB" id="A0A2C6L7N7"/>
<gene>
    <name evidence="2" type="ORF">CSUI_002799</name>
</gene>
<feature type="region of interest" description="Disordered" evidence="1">
    <location>
        <begin position="589"/>
        <end position="609"/>
    </location>
</feature>
<name>A0A2C6L7N7_9APIC</name>
<feature type="region of interest" description="Disordered" evidence="1">
    <location>
        <begin position="515"/>
        <end position="546"/>
    </location>
</feature>
<reference evidence="2 3" key="1">
    <citation type="journal article" date="2017" name="Int. J. Parasitol.">
        <title>The genome of the protozoan parasite Cystoisospora suis and a reverse vaccinology approach to identify vaccine candidates.</title>
        <authorList>
            <person name="Palmieri N."/>
            <person name="Shrestha A."/>
            <person name="Ruttkowski B."/>
            <person name="Beck T."/>
            <person name="Vogl C."/>
            <person name="Tomley F."/>
            <person name="Blake D.P."/>
            <person name="Joachim A."/>
        </authorList>
    </citation>
    <scope>NUCLEOTIDE SEQUENCE [LARGE SCALE GENOMIC DNA]</scope>
    <source>
        <strain evidence="2 3">Wien I</strain>
    </source>
</reference>